<reference evidence="5" key="1">
    <citation type="submission" date="2020-06" db="EMBL/GenBank/DDBJ databases">
        <authorList>
            <person name="Dong N."/>
        </authorList>
    </citation>
    <scope>NUCLEOTIDE SEQUENCE</scope>
    <source>
        <strain evidence="5">DF49-4</strain>
    </source>
</reference>
<dbReference type="Gene3D" id="3.60.130.10">
    <property type="entry name" value="Clavaminate synthase-like"/>
    <property type="match status" value="1"/>
</dbReference>
<dbReference type="InterPro" id="IPR050411">
    <property type="entry name" value="AlphaKG_dependent_hydroxylases"/>
</dbReference>
<accession>A0AB35M0Q7</accession>
<protein>
    <submittedName>
        <fullName evidence="5">TauD/TfdA family dioxygenase</fullName>
    </submittedName>
</protein>
<dbReference type="PANTHER" id="PTHR10696">
    <property type="entry name" value="GAMMA-BUTYROBETAINE HYDROXYLASE-RELATED"/>
    <property type="match status" value="1"/>
</dbReference>
<dbReference type="EMBL" id="JACANG010000013">
    <property type="protein sequence ID" value="MDM1719186.1"/>
    <property type="molecule type" value="Genomic_DNA"/>
</dbReference>
<dbReference type="AlphaFoldDB" id="A0AB35M0Q7"/>
<evidence type="ECO:0000259" key="4">
    <source>
        <dbReference type="Pfam" id="PF02668"/>
    </source>
</evidence>
<gene>
    <name evidence="5" type="ORF">HX110_08550</name>
</gene>
<dbReference type="GO" id="GO:0017000">
    <property type="term" value="P:antibiotic biosynthetic process"/>
    <property type="evidence" value="ECO:0007669"/>
    <property type="project" value="UniProtKB-KW"/>
</dbReference>
<keyword evidence="5" id="KW-0223">Dioxygenase</keyword>
<evidence type="ECO:0000313" key="6">
    <source>
        <dbReference type="Proteomes" id="UP001174419"/>
    </source>
</evidence>
<comment type="caution">
    <text evidence="5">The sequence shown here is derived from an EMBL/GenBank/DDBJ whole genome shotgun (WGS) entry which is preliminary data.</text>
</comment>
<organism evidence="5 6">
    <name type="scientific">Acinetobacter towneri</name>
    <dbReference type="NCBI Taxonomy" id="202956"/>
    <lineage>
        <taxon>Bacteria</taxon>
        <taxon>Pseudomonadati</taxon>
        <taxon>Pseudomonadota</taxon>
        <taxon>Gammaproteobacteria</taxon>
        <taxon>Moraxellales</taxon>
        <taxon>Moraxellaceae</taxon>
        <taxon>Acinetobacter</taxon>
    </lineage>
</organism>
<dbReference type="InterPro" id="IPR003819">
    <property type="entry name" value="TauD/TfdA-like"/>
</dbReference>
<keyword evidence="2" id="KW-0560">Oxidoreductase</keyword>
<keyword evidence="3" id="KW-0045">Antibiotic biosynthesis</keyword>
<dbReference type="RefSeq" id="WP_286381220.1">
    <property type="nucleotide sequence ID" value="NZ_JACANG010000013.1"/>
</dbReference>
<dbReference type="Proteomes" id="UP001174419">
    <property type="component" value="Unassembled WGS sequence"/>
</dbReference>
<comment type="cofactor">
    <cofactor evidence="1">
        <name>Fe(2+)</name>
        <dbReference type="ChEBI" id="CHEBI:29033"/>
    </cofactor>
</comment>
<reference evidence="5" key="2">
    <citation type="journal article" date="2022" name="Sci. Total Environ.">
        <title>Prevalence, transmission, and molecular epidemiology of tet(X)-positive bacteria among humans, animals, and environmental niches in China: An epidemiological, and genomic-based study.</title>
        <authorList>
            <person name="Dong N."/>
            <person name="Zeng Y."/>
            <person name="Cai C."/>
            <person name="Sun C."/>
            <person name="Lu J."/>
            <person name="Liu C."/>
            <person name="Zhou H."/>
            <person name="Sun Q."/>
            <person name="Shu L."/>
            <person name="Wang H."/>
            <person name="Wang Y."/>
            <person name="Wang S."/>
            <person name="Wu C."/>
            <person name="Chan E.W."/>
            <person name="Chen G."/>
            <person name="Shen Z."/>
            <person name="Chen S."/>
            <person name="Zhang R."/>
        </authorList>
    </citation>
    <scope>NUCLEOTIDE SEQUENCE</scope>
    <source>
        <strain evidence="5">DF49-4</strain>
    </source>
</reference>
<proteinExistence type="predicted"/>
<evidence type="ECO:0000313" key="5">
    <source>
        <dbReference type="EMBL" id="MDM1719186.1"/>
    </source>
</evidence>
<evidence type="ECO:0000256" key="3">
    <source>
        <dbReference type="ARBA" id="ARBA00023194"/>
    </source>
</evidence>
<name>A0AB35M0Q7_9GAMM</name>
<dbReference type="GO" id="GO:0016706">
    <property type="term" value="F:2-oxoglutarate-dependent dioxygenase activity"/>
    <property type="evidence" value="ECO:0007669"/>
    <property type="project" value="UniProtKB-ARBA"/>
</dbReference>
<sequence>MNIAQQQFKHSPQQIKDRLVEHGWVLLRNEHYDVNAFSGLMSNICQKLTYDPARENVTRQSQKVDAGTQAMGLHIENGSTPMPPDIIAFFSEKSASRGSQTTLCDGHEVWQKLPDTLKQKFAEPMTISRYLPKAMWKKYVATALNIADAVQVGQQELAHFIEMIPRQRIRPAHDEGVQYDLSMPMIRHDNLKAVPAFANTLLGPSYNYEKPRFYFADGSEIQAELLEELAERCERETSEIDWQDGDVVLIDNKRFMHGRREILVPLEDRKLYICMGLGLNPAFL</sequence>
<dbReference type="Pfam" id="PF02668">
    <property type="entry name" value="TauD"/>
    <property type="match status" value="1"/>
</dbReference>
<dbReference type="SUPFAM" id="SSF51197">
    <property type="entry name" value="Clavaminate synthase-like"/>
    <property type="match status" value="1"/>
</dbReference>
<dbReference type="InterPro" id="IPR042098">
    <property type="entry name" value="TauD-like_sf"/>
</dbReference>
<evidence type="ECO:0000256" key="2">
    <source>
        <dbReference type="ARBA" id="ARBA00023002"/>
    </source>
</evidence>
<dbReference type="PANTHER" id="PTHR10696:SF56">
    <property type="entry name" value="TAUD_TFDA-LIKE DOMAIN-CONTAINING PROTEIN"/>
    <property type="match status" value="1"/>
</dbReference>
<evidence type="ECO:0000256" key="1">
    <source>
        <dbReference type="ARBA" id="ARBA00001954"/>
    </source>
</evidence>
<feature type="domain" description="TauD/TfdA-like" evidence="4">
    <location>
        <begin position="13"/>
        <end position="271"/>
    </location>
</feature>